<gene>
    <name evidence="2" type="ORF">llap_10106</name>
</gene>
<feature type="region of interest" description="Disordered" evidence="1">
    <location>
        <begin position="126"/>
        <end position="151"/>
    </location>
</feature>
<sequence>MGPSVMLIQDISPQNLDFNQSIFKIIVKTKTSRKSKSEDLLECPQGKRYSGIFVLIAEQAPRVLKCMPSGLLLKEKDGPVAINSMHQVKSNFLHQSHLVPEGTPFRISLCLKLTLFEHSNTVYRENMKQEEKTEAPEGNTPVPEEIYGQHW</sequence>
<organism evidence="2 3">
    <name type="scientific">Limosa lapponica baueri</name>
    <dbReference type="NCBI Taxonomy" id="1758121"/>
    <lineage>
        <taxon>Eukaryota</taxon>
        <taxon>Metazoa</taxon>
        <taxon>Chordata</taxon>
        <taxon>Craniata</taxon>
        <taxon>Vertebrata</taxon>
        <taxon>Euteleostomi</taxon>
        <taxon>Archelosauria</taxon>
        <taxon>Archosauria</taxon>
        <taxon>Dinosauria</taxon>
        <taxon>Saurischia</taxon>
        <taxon>Theropoda</taxon>
        <taxon>Coelurosauria</taxon>
        <taxon>Aves</taxon>
        <taxon>Neognathae</taxon>
        <taxon>Neoaves</taxon>
        <taxon>Charadriiformes</taxon>
        <taxon>Scolopacidae</taxon>
        <taxon>Limosa</taxon>
    </lineage>
</organism>
<dbReference type="AlphaFoldDB" id="A0A2I0U0J2"/>
<keyword evidence="3" id="KW-1185">Reference proteome</keyword>
<reference evidence="3" key="2">
    <citation type="submission" date="2017-12" db="EMBL/GenBank/DDBJ databases">
        <title>Genome sequence of the Bar-tailed Godwit (Limosa lapponica baueri).</title>
        <authorList>
            <person name="Lima N.C.B."/>
            <person name="Parody-Merino A.M."/>
            <person name="Battley P.F."/>
            <person name="Fidler A.E."/>
            <person name="Prosdocimi F."/>
        </authorList>
    </citation>
    <scope>NUCLEOTIDE SEQUENCE [LARGE SCALE GENOMIC DNA]</scope>
</reference>
<protein>
    <submittedName>
        <fullName evidence="2">Uncharacterized protein</fullName>
    </submittedName>
</protein>
<accession>A0A2I0U0J2</accession>
<evidence type="ECO:0000256" key="1">
    <source>
        <dbReference type="SAM" id="MobiDB-lite"/>
    </source>
</evidence>
<feature type="compositionally biased region" description="Basic and acidic residues" evidence="1">
    <location>
        <begin position="126"/>
        <end position="135"/>
    </location>
</feature>
<evidence type="ECO:0000313" key="2">
    <source>
        <dbReference type="EMBL" id="PKU39596.1"/>
    </source>
</evidence>
<proteinExistence type="predicted"/>
<name>A0A2I0U0J2_LIMLA</name>
<evidence type="ECO:0000313" key="3">
    <source>
        <dbReference type="Proteomes" id="UP000233556"/>
    </source>
</evidence>
<dbReference type="Proteomes" id="UP000233556">
    <property type="component" value="Unassembled WGS sequence"/>
</dbReference>
<dbReference type="EMBL" id="KZ506451">
    <property type="protein sequence ID" value="PKU39596.1"/>
    <property type="molecule type" value="Genomic_DNA"/>
</dbReference>
<reference evidence="3" key="1">
    <citation type="submission" date="2017-11" db="EMBL/GenBank/DDBJ databases">
        <authorList>
            <person name="Lima N.C."/>
            <person name="Parody-Merino A.M."/>
            <person name="Battley P.F."/>
            <person name="Fidler A.E."/>
            <person name="Prosdocimi F."/>
        </authorList>
    </citation>
    <scope>NUCLEOTIDE SEQUENCE [LARGE SCALE GENOMIC DNA]</scope>
</reference>